<keyword evidence="9" id="KW-0297">G-protein coupled receptor</keyword>
<evidence type="ECO:0000256" key="16">
    <source>
        <dbReference type="SAM" id="Phobius"/>
    </source>
</evidence>
<reference evidence="19" key="2">
    <citation type="submission" date="2025-09" db="UniProtKB">
        <authorList>
            <consortium name="Ensembl"/>
        </authorList>
    </citation>
    <scope>IDENTIFICATION</scope>
</reference>
<dbReference type="PROSITE" id="PS00980">
    <property type="entry name" value="G_PROTEIN_RECEP_F3_2"/>
    <property type="match status" value="1"/>
</dbReference>
<dbReference type="GeneTree" id="ENSGT01030000234595"/>
<name>A0A3Q1F416_9TELE</name>
<reference evidence="19" key="1">
    <citation type="submission" date="2025-08" db="UniProtKB">
        <authorList>
            <consortium name="Ensembl"/>
        </authorList>
    </citation>
    <scope>IDENTIFICATION</scope>
</reference>
<dbReference type="InterPro" id="IPR028082">
    <property type="entry name" value="Peripla_BP_I"/>
</dbReference>
<comment type="similarity">
    <text evidence="2">Belongs to the G-protein coupled receptor 3 family.</text>
</comment>
<evidence type="ECO:0000256" key="14">
    <source>
        <dbReference type="ARBA" id="ARBA00023224"/>
    </source>
</evidence>
<sequence>MVARIPALALVMMCQGVLLSDPPQSRREIRIEGDLVLGGLFPVHEKGAGMEECGRVNEDRGIQRLEAMLFAIDRINMDNTLLPGVSLGVHILDTCSRDTYALEQALEFVRASLTKVDDTEFICPDGSYALQDDSPLAIAAVIGGSFSSVSIQVANLLRLFQIPQISYASTSAKLSDKTRYDYFARTVPPDFYQAKAMAEILRSFNWTYVSTVASEGDYGETGIEAFEQEARMRNICIATSEKVGRSNAKKSYEAVIRQLLQKPNARVAVLFLRSDDARELLAAAARLNTSFIWVASDGWGAQESIVKGNEVTAEGAITLELAANPISEFNRYFLSLNPVKNHRNPWYKEFWEQRFQCSLGSVNVGLGETPPPPCDKDLSMDKSSFEPESKIMFVVNAVYAMAHALHNMQRSLCFNTTKLCDSMKALDGRRLYRDYILNVSFTAPFSPPGSETVVKFDSQGDGMGRYNIFSYQRSGDRYVYVPVGEWAESLILSSDLIRWPRDVVPTSQCSDPCERNEMKKMQAGEYCCWICTACEPHEYLADEFTCSPCAPGQWPTDDLTSCYDLPEDYIMWEDAWAIGPITIACVGFMCTGLVFWVFIRHNNTPLVKASGRELCYILLSGVFMSYAMTFLFLAKPSPAICALRRLGLGTSFAVCYSALLTKTNRIARIFNGVKDGAGAVRPRFISPSSQVSDCSISSIHLHQPDGWMDRQAVDLDDLTFLSSLLFQVFICLSLISVQLVMVSVWLLLEVPGTRRFTLPERRQTVILKCNVRDSSMLLSLGYDVLLVILCTVYAFKTRKCPENFNEAKFIGFTMYTTCIIWLAFLPIFYVTSSDYRVQTTTMCISVSLSGFVVLGCMFAPKVHIIMFQPQKNVTSHRLNLNRFSVSGAATTYASHASVSAHYVPTVCNGREIVDSTTSSL</sequence>
<evidence type="ECO:0000256" key="15">
    <source>
        <dbReference type="ARBA" id="ARBA00025645"/>
    </source>
</evidence>
<keyword evidence="7 17" id="KW-0732">Signal</keyword>
<dbReference type="InterPro" id="IPR011500">
    <property type="entry name" value="GPCR_3_9-Cys_dom"/>
</dbReference>
<dbReference type="InterPro" id="IPR001234">
    <property type="entry name" value="GPCR_3_mGluR3"/>
</dbReference>
<dbReference type="PRINTS" id="PR00248">
    <property type="entry name" value="GPCRMGR"/>
</dbReference>
<dbReference type="InterPro" id="IPR038550">
    <property type="entry name" value="GPCR_3_9-Cys_sf"/>
</dbReference>
<evidence type="ECO:0000256" key="13">
    <source>
        <dbReference type="ARBA" id="ARBA00023180"/>
    </source>
</evidence>
<dbReference type="InterPro" id="IPR001828">
    <property type="entry name" value="ANF_lig-bd_rcpt"/>
</dbReference>
<comment type="subunit">
    <text evidence="3">Interacts with TAMALIN.</text>
</comment>
<dbReference type="PROSITE" id="PS00979">
    <property type="entry name" value="G_PROTEIN_RECEP_F3_1"/>
    <property type="match status" value="1"/>
</dbReference>
<feature type="transmembrane region" description="Helical" evidence="16">
    <location>
        <begin position="807"/>
        <end position="829"/>
    </location>
</feature>
<keyword evidence="6 16" id="KW-0812">Transmembrane</keyword>
<keyword evidence="10 16" id="KW-0472">Membrane</keyword>
<dbReference type="Pfam" id="PF01094">
    <property type="entry name" value="ANF_receptor"/>
    <property type="match status" value="1"/>
</dbReference>
<evidence type="ECO:0000256" key="9">
    <source>
        <dbReference type="ARBA" id="ARBA00023040"/>
    </source>
</evidence>
<evidence type="ECO:0000313" key="20">
    <source>
        <dbReference type="Proteomes" id="UP000257200"/>
    </source>
</evidence>
<evidence type="ECO:0000256" key="17">
    <source>
        <dbReference type="SAM" id="SignalP"/>
    </source>
</evidence>
<keyword evidence="5" id="KW-1003">Cell membrane</keyword>
<dbReference type="InterPro" id="IPR000162">
    <property type="entry name" value="GPCR_3_mtglu_rcpt"/>
</dbReference>
<dbReference type="AlphaFoldDB" id="A0A3Q1F416"/>
<dbReference type="FunFam" id="3.40.50.2300:FF:000029">
    <property type="entry name" value="Metabotropic glutamate receptor 3"/>
    <property type="match status" value="1"/>
</dbReference>
<evidence type="ECO:0000259" key="18">
    <source>
        <dbReference type="PROSITE" id="PS50259"/>
    </source>
</evidence>
<evidence type="ECO:0000256" key="5">
    <source>
        <dbReference type="ARBA" id="ARBA00022475"/>
    </source>
</evidence>
<evidence type="ECO:0000256" key="11">
    <source>
        <dbReference type="ARBA" id="ARBA00023157"/>
    </source>
</evidence>
<dbReference type="CDD" id="cd06375">
    <property type="entry name" value="PBP1_mGluR_groupII"/>
    <property type="match status" value="1"/>
</dbReference>
<keyword evidence="20" id="KW-1185">Reference proteome</keyword>
<dbReference type="PRINTS" id="PR00593">
    <property type="entry name" value="MTABOTROPICR"/>
</dbReference>
<feature type="transmembrane region" description="Helical" evidence="16">
    <location>
        <begin position="724"/>
        <end position="748"/>
    </location>
</feature>
<proteinExistence type="inferred from homology"/>
<dbReference type="STRING" id="80966.ENSAPOP00000010732"/>
<keyword evidence="11" id="KW-1015">Disulfide bond</keyword>
<evidence type="ECO:0000313" key="19">
    <source>
        <dbReference type="Ensembl" id="ENSAPOP00000010732.1"/>
    </source>
</evidence>
<dbReference type="Pfam" id="PF00003">
    <property type="entry name" value="7tm_3"/>
    <property type="match status" value="2"/>
</dbReference>
<dbReference type="Proteomes" id="UP000257200">
    <property type="component" value="Unplaced"/>
</dbReference>
<evidence type="ECO:0000256" key="3">
    <source>
        <dbReference type="ARBA" id="ARBA00011150"/>
    </source>
</evidence>
<dbReference type="InterPro" id="IPR000337">
    <property type="entry name" value="GPCR_3"/>
</dbReference>
<dbReference type="FunCoup" id="A0A3Q1F416">
    <property type="interactions" value="591"/>
</dbReference>
<dbReference type="GO" id="GO:0008066">
    <property type="term" value="F:glutamate receptor activity"/>
    <property type="evidence" value="ECO:0007669"/>
    <property type="project" value="UniProtKB-ARBA"/>
</dbReference>
<feature type="domain" description="G-protein coupled receptors family 3 profile" evidence="18">
    <location>
        <begin position="576"/>
        <end position="881"/>
    </location>
</feature>
<keyword evidence="8 16" id="KW-1133">Transmembrane helix</keyword>
<feature type="chain" id="PRO_5018749190" description="Metabotropic glutamate receptor 3" evidence="17">
    <location>
        <begin position="20"/>
        <end position="920"/>
    </location>
</feature>
<dbReference type="PROSITE" id="PS00981">
    <property type="entry name" value="G_PROTEIN_RECEP_F3_3"/>
    <property type="match status" value="1"/>
</dbReference>
<evidence type="ECO:0000256" key="12">
    <source>
        <dbReference type="ARBA" id="ARBA00023170"/>
    </source>
</evidence>
<keyword evidence="13" id="KW-0325">Glycoprotein</keyword>
<dbReference type="PROSITE" id="PS50259">
    <property type="entry name" value="G_PROTEIN_RECEP_F3_4"/>
    <property type="match status" value="1"/>
</dbReference>
<evidence type="ECO:0000256" key="7">
    <source>
        <dbReference type="ARBA" id="ARBA00022729"/>
    </source>
</evidence>
<dbReference type="InParanoid" id="A0A3Q1F416"/>
<accession>A0A3Q1F416</accession>
<dbReference type="GO" id="GO:0005886">
    <property type="term" value="C:plasma membrane"/>
    <property type="evidence" value="ECO:0007669"/>
    <property type="project" value="UniProtKB-SubCell"/>
</dbReference>
<dbReference type="Pfam" id="PF07562">
    <property type="entry name" value="NCD3G"/>
    <property type="match status" value="1"/>
</dbReference>
<dbReference type="InterPro" id="IPR017979">
    <property type="entry name" value="GPCR_3_CS"/>
</dbReference>
<evidence type="ECO:0000256" key="4">
    <source>
        <dbReference type="ARBA" id="ARBA00020281"/>
    </source>
</evidence>
<dbReference type="CDD" id="cd15284">
    <property type="entry name" value="7tmC_mGluR_group2"/>
    <property type="match status" value="1"/>
</dbReference>
<feature type="transmembrane region" description="Helical" evidence="16">
    <location>
        <begin position="575"/>
        <end position="599"/>
    </location>
</feature>
<comment type="function">
    <text evidence="15">G-protein coupled receptor for glutamate. Ligand binding causes a conformation change that triggers signaling via guanine nucleotide-binding proteins (G proteins) and modulates the activity of down-stream effectors. Signaling inhibits adenylate cyclase activity.</text>
</comment>
<evidence type="ECO:0000256" key="2">
    <source>
        <dbReference type="ARBA" id="ARBA00007242"/>
    </source>
</evidence>
<organism evidence="19 20">
    <name type="scientific">Acanthochromis polyacanthus</name>
    <name type="common">spiny chromis</name>
    <dbReference type="NCBI Taxonomy" id="80966"/>
    <lineage>
        <taxon>Eukaryota</taxon>
        <taxon>Metazoa</taxon>
        <taxon>Chordata</taxon>
        <taxon>Craniata</taxon>
        <taxon>Vertebrata</taxon>
        <taxon>Euteleostomi</taxon>
        <taxon>Actinopterygii</taxon>
        <taxon>Neopterygii</taxon>
        <taxon>Teleostei</taxon>
        <taxon>Neoteleostei</taxon>
        <taxon>Acanthomorphata</taxon>
        <taxon>Ovalentaria</taxon>
        <taxon>Pomacentridae</taxon>
        <taxon>Acanthochromis</taxon>
    </lineage>
</organism>
<evidence type="ECO:0000256" key="6">
    <source>
        <dbReference type="ARBA" id="ARBA00022692"/>
    </source>
</evidence>
<dbReference type="GO" id="GO:0004930">
    <property type="term" value="F:G protein-coupled receptor activity"/>
    <property type="evidence" value="ECO:0007669"/>
    <property type="project" value="UniProtKB-KW"/>
</dbReference>
<dbReference type="FunFam" id="2.10.50.30:FF:000001">
    <property type="entry name" value="metabotropic glutamate receptor 1"/>
    <property type="match status" value="1"/>
</dbReference>
<evidence type="ECO:0000256" key="10">
    <source>
        <dbReference type="ARBA" id="ARBA00023136"/>
    </source>
</evidence>
<dbReference type="Ensembl" id="ENSAPOT00000018099.1">
    <property type="protein sequence ID" value="ENSAPOP00000010732.1"/>
    <property type="gene ID" value="ENSAPOG00000013258.1"/>
</dbReference>
<feature type="transmembrane region" description="Helical" evidence="16">
    <location>
        <begin position="776"/>
        <end position="795"/>
    </location>
</feature>
<dbReference type="PRINTS" id="PR01053">
    <property type="entry name" value="MTABOTROPC3R"/>
</dbReference>
<dbReference type="PANTHER" id="PTHR24060">
    <property type="entry name" value="METABOTROPIC GLUTAMATE RECEPTOR"/>
    <property type="match status" value="1"/>
</dbReference>
<keyword evidence="12" id="KW-0675">Receptor</keyword>
<dbReference type="Gene3D" id="3.40.50.2300">
    <property type="match status" value="2"/>
</dbReference>
<dbReference type="GO" id="GO:0007216">
    <property type="term" value="P:G protein-coupled glutamate receptor signaling pathway"/>
    <property type="evidence" value="ECO:0007669"/>
    <property type="project" value="UniProtKB-ARBA"/>
</dbReference>
<dbReference type="SUPFAM" id="SSF53822">
    <property type="entry name" value="Periplasmic binding protein-like I"/>
    <property type="match status" value="1"/>
</dbReference>
<dbReference type="InterPro" id="IPR050726">
    <property type="entry name" value="mGluR"/>
</dbReference>
<feature type="transmembrane region" description="Helical" evidence="16">
    <location>
        <begin position="835"/>
        <end position="859"/>
    </location>
</feature>
<evidence type="ECO:0000256" key="8">
    <source>
        <dbReference type="ARBA" id="ARBA00022989"/>
    </source>
</evidence>
<dbReference type="InterPro" id="IPR017978">
    <property type="entry name" value="GPCR_3_C"/>
</dbReference>
<evidence type="ECO:0000256" key="1">
    <source>
        <dbReference type="ARBA" id="ARBA00004651"/>
    </source>
</evidence>
<feature type="signal peptide" evidence="17">
    <location>
        <begin position="1"/>
        <end position="19"/>
    </location>
</feature>
<comment type="subcellular location">
    <subcellularLocation>
        <location evidence="1">Cell membrane</location>
        <topology evidence="1">Multi-pass membrane protein</topology>
    </subcellularLocation>
</comment>
<keyword evidence="14" id="KW-0807">Transducer</keyword>
<feature type="transmembrane region" description="Helical" evidence="16">
    <location>
        <begin position="614"/>
        <end position="633"/>
    </location>
</feature>
<protein>
    <recommendedName>
        <fullName evidence="4">Metabotropic glutamate receptor 3</fullName>
    </recommendedName>
</protein>
<dbReference type="Gene3D" id="2.10.50.30">
    <property type="entry name" value="GPCR, family 3, nine cysteines domain"/>
    <property type="match status" value="1"/>
</dbReference>